<dbReference type="PANTHER" id="PTHR10414:SF77">
    <property type="entry name" value="CDP-ALCOHOL PHOSPHATIDYLTRANSFERASE FAMILY PROTEIN"/>
    <property type="match status" value="1"/>
</dbReference>
<dbReference type="InterPro" id="IPR043130">
    <property type="entry name" value="CDP-OH_PTrfase_TM_dom"/>
</dbReference>
<accession>A0A9N8P5J0</accession>
<evidence type="ECO:0000256" key="1">
    <source>
        <dbReference type="ARBA" id="ARBA00004370"/>
    </source>
</evidence>
<keyword evidence="3 4" id="KW-0472">Membrane</keyword>
<dbReference type="InterPro" id="IPR014472">
    <property type="entry name" value="CHOPT"/>
</dbReference>
<feature type="transmembrane region" description="Helical" evidence="4">
    <location>
        <begin position="27"/>
        <end position="46"/>
    </location>
</feature>
<evidence type="ECO:0000256" key="4">
    <source>
        <dbReference type="SAM" id="Phobius"/>
    </source>
</evidence>
<name>A0A9N8P5J0_9PEZI</name>
<dbReference type="AlphaFoldDB" id="A0A9N8P5J0"/>
<dbReference type="PANTHER" id="PTHR10414">
    <property type="entry name" value="ETHANOLAMINEPHOSPHOTRANSFERASE"/>
    <property type="match status" value="1"/>
</dbReference>
<evidence type="ECO:0000256" key="3">
    <source>
        <dbReference type="ARBA" id="ARBA00023136"/>
    </source>
</evidence>
<organism evidence="5 6">
    <name type="scientific">Aureobasidium vineae</name>
    <dbReference type="NCBI Taxonomy" id="2773715"/>
    <lineage>
        <taxon>Eukaryota</taxon>
        <taxon>Fungi</taxon>
        <taxon>Dikarya</taxon>
        <taxon>Ascomycota</taxon>
        <taxon>Pezizomycotina</taxon>
        <taxon>Dothideomycetes</taxon>
        <taxon>Dothideomycetidae</taxon>
        <taxon>Dothideales</taxon>
        <taxon>Saccotheciaceae</taxon>
        <taxon>Aureobasidium</taxon>
    </lineage>
</organism>
<protein>
    <submittedName>
        <fullName evidence="5">Uncharacterized protein</fullName>
    </submittedName>
</protein>
<comment type="subcellular location">
    <subcellularLocation>
        <location evidence="1">Membrane</location>
    </subcellularLocation>
</comment>
<dbReference type="Gene3D" id="1.20.120.1760">
    <property type="match status" value="1"/>
</dbReference>
<dbReference type="Proteomes" id="UP000716446">
    <property type="component" value="Unassembled WGS sequence"/>
</dbReference>
<gene>
    <name evidence="5" type="ORF">AWRI4619_LOCUS981</name>
</gene>
<dbReference type="EMBL" id="CAIJEN010000001">
    <property type="protein sequence ID" value="CAD0082414.1"/>
    <property type="molecule type" value="Genomic_DNA"/>
</dbReference>
<evidence type="ECO:0000313" key="5">
    <source>
        <dbReference type="EMBL" id="CAD0082414.1"/>
    </source>
</evidence>
<dbReference type="GO" id="GO:0008654">
    <property type="term" value="P:phospholipid biosynthetic process"/>
    <property type="evidence" value="ECO:0007669"/>
    <property type="project" value="InterPro"/>
</dbReference>
<comment type="similarity">
    <text evidence="2">Belongs to the CDP-alcohol phosphatidyltransferase class-I family.</text>
</comment>
<dbReference type="InterPro" id="IPR000462">
    <property type="entry name" value="CDP-OH_P_trans"/>
</dbReference>
<dbReference type="GO" id="GO:0016780">
    <property type="term" value="F:phosphotransferase activity, for other substituted phosphate groups"/>
    <property type="evidence" value="ECO:0007669"/>
    <property type="project" value="InterPro"/>
</dbReference>
<comment type="caution">
    <text evidence="5">The sequence shown here is derived from an EMBL/GenBank/DDBJ whole genome shotgun (WGS) entry which is preliminary data.</text>
</comment>
<sequence>MVTLLGFFCILSNVILMLIYDPGLTGLAPSWVYYSYALGIWAYSTMDNIDGKQARRTGTSSPLGELFE</sequence>
<evidence type="ECO:0000256" key="2">
    <source>
        <dbReference type="ARBA" id="ARBA00010441"/>
    </source>
</evidence>
<evidence type="ECO:0000313" key="6">
    <source>
        <dbReference type="Proteomes" id="UP000716446"/>
    </source>
</evidence>
<keyword evidence="6" id="KW-1185">Reference proteome</keyword>
<keyword evidence="4" id="KW-0812">Transmembrane</keyword>
<reference evidence="5" key="1">
    <citation type="submission" date="2020-06" db="EMBL/GenBank/DDBJ databases">
        <authorList>
            <person name="Onetto C."/>
        </authorList>
    </citation>
    <scope>NUCLEOTIDE SEQUENCE</scope>
</reference>
<dbReference type="GO" id="GO:0016020">
    <property type="term" value="C:membrane"/>
    <property type="evidence" value="ECO:0007669"/>
    <property type="project" value="UniProtKB-SubCell"/>
</dbReference>
<keyword evidence="4" id="KW-1133">Transmembrane helix</keyword>
<proteinExistence type="inferred from homology"/>
<dbReference type="Pfam" id="PF01066">
    <property type="entry name" value="CDP-OH_P_transf"/>
    <property type="match status" value="1"/>
</dbReference>